<evidence type="ECO:0000313" key="2">
    <source>
        <dbReference type="EMBL" id="EFN66120.1"/>
    </source>
</evidence>
<keyword evidence="3" id="KW-1185">Reference proteome</keyword>
<dbReference type="Gene3D" id="3.40.1440.10">
    <property type="entry name" value="GIY-YIG endonuclease"/>
    <property type="match status" value="1"/>
</dbReference>
<gene>
    <name evidence="2" type="ORF">EAG_10640</name>
</gene>
<sequence length="182" mass="21608">ILLNNGYPLKFIFDNINQRLRHLLHDDFANKPEIEKENVSYFTVPFIPSLTNNMKNIIKDTDTVLSYFSLNKLNTIIKAYKDGILKGSLTNVVYKIECENCDAIYVGQTNRKLSTRINEHKKNINKNTTNRFVITEHRLNFNHEFKWDDVKILDRETFYYKRLISEMIYIKRQHNGLNSQTD</sequence>
<protein>
    <recommendedName>
        <fullName evidence="1">GIY-YIG domain-containing protein</fullName>
    </recommendedName>
</protein>
<name>E2AKC2_CAMFO</name>
<accession>E2AKC2</accession>
<reference evidence="2 3" key="1">
    <citation type="journal article" date="2010" name="Science">
        <title>Genomic comparison of the ants Camponotus floridanus and Harpegnathos saltator.</title>
        <authorList>
            <person name="Bonasio R."/>
            <person name="Zhang G."/>
            <person name="Ye C."/>
            <person name="Mutti N.S."/>
            <person name="Fang X."/>
            <person name="Qin N."/>
            <person name="Donahue G."/>
            <person name="Yang P."/>
            <person name="Li Q."/>
            <person name="Li C."/>
            <person name="Zhang P."/>
            <person name="Huang Z."/>
            <person name="Berger S.L."/>
            <person name="Reinberg D."/>
            <person name="Wang J."/>
            <person name="Liebig J."/>
        </authorList>
    </citation>
    <scope>NUCLEOTIDE SEQUENCE [LARGE SCALE GENOMIC DNA]</scope>
    <source>
        <strain evidence="3">C129</strain>
    </source>
</reference>
<dbReference type="SUPFAM" id="SSF82771">
    <property type="entry name" value="GIY-YIG endonuclease"/>
    <property type="match status" value="1"/>
</dbReference>
<dbReference type="InParanoid" id="E2AKC2"/>
<dbReference type="EMBL" id="GL440227">
    <property type="protein sequence ID" value="EFN66120.1"/>
    <property type="molecule type" value="Genomic_DNA"/>
</dbReference>
<organism evidence="3">
    <name type="scientific">Camponotus floridanus</name>
    <name type="common">Florida carpenter ant</name>
    <dbReference type="NCBI Taxonomy" id="104421"/>
    <lineage>
        <taxon>Eukaryota</taxon>
        <taxon>Metazoa</taxon>
        <taxon>Ecdysozoa</taxon>
        <taxon>Arthropoda</taxon>
        <taxon>Hexapoda</taxon>
        <taxon>Insecta</taxon>
        <taxon>Pterygota</taxon>
        <taxon>Neoptera</taxon>
        <taxon>Endopterygota</taxon>
        <taxon>Hymenoptera</taxon>
        <taxon>Apocrita</taxon>
        <taxon>Aculeata</taxon>
        <taxon>Formicoidea</taxon>
        <taxon>Formicidae</taxon>
        <taxon>Formicinae</taxon>
        <taxon>Camponotus</taxon>
    </lineage>
</organism>
<dbReference type="PROSITE" id="PS50164">
    <property type="entry name" value="GIY_YIG"/>
    <property type="match status" value="1"/>
</dbReference>
<dbReference type="Pfam" id="PF01541">
    <property type="entry name" value="GIY-YIG"/>
    <property type="match status" value="1"/>
</dbReference>
<evidence type="ECO:0000313" key="3">
    <source>
        <dbReference type="Proteomes" id="UP000000311"/>
    </source>
</evidence>
<dbReference type="CDD" id="cd10442">
    <property type="entry name" value="GIY-YIG_PLEs"/>
    <property type="match status" value="1"/>
</dbReference>
<dbReference type="OrthoDB" id="7551835at2759"/>
<dbReference type="InterPro" id="IPR035901">
    <property type="entry name" value="GIY-YIG_endonuc_sf"/>
</dbReference>
<feature type="non-terminal residue" evidence="2">
    <location>
        <position position="182"/>
    </location>
</feature>
<proteinExistence type="predicted"/>
<feature type="domain" description="GIY-YIG" evidence="1">
    <location>
        <begin position="89"/>
        <end position="171"/>
    </location>
</feature>
<feature type="non-terminal residue" evidence="2">
    <location>
        <position position="1"/>
    </location>
</feature>
<dbReference type="InterPro" id="IPR000305">
    <property type="entry name" value="GIY-YIG_endonuc"/>
</dbReference>
<evidence type="ECO:0000259" key="1">
    <source>
        <dbReference type="PROSITE" id="PS50164"/>
    </source>
</evidence>
<dbReference type="AlphaFoldDB" id="E2AKC2"/>
<dbReference type="Proteomes" id="UP000000311">
    <property type="component" value="Unassembled WGS sequence"/>
</dbReference>
<dbReference type="OMA" id="IECENCD"/>